<keyword evidence="1" id="KW-0732">Signal</keyword>
<dbReference type="HOGENOM" id="CLU_1480535_0_0_7"/>
<evidence type="ECO:0000256" key="1">
    <source>
        <dbReference type="SAM" id="SignalP"/>
    </source>
</evidence>
<evidence type="ECO:0000313" key="3">
    <source>
        <dbReference type="Proteomes" id="UP000011131"/>
    </source>
</evidence>
<feature type="chain" id="PRO_5003984154" description="Outer membrane protein beta-barrel domain-containing protein" evidence="1">
    <location>
        <begin position="18"/>
        <end position="184"/>
    </location>
</feature>
<reference evidence="2 3" key="1">
    <citation type="journal article" date="2013" name="Genome Announc.">
        <title>Complete genome sequence of Myxococcus stipitatus strain DSM 14675, a fruiting myxobacterium.</title>
        <authorList>
            <person name="Huntley S."/>
            <person name="Kneip S."/>
            <person name="Treuner-Lange A."/>
            <person name="Sogaard-Andersen L."/>
        </authorList>
    </citation>
    <scope>NUCLEOTIDE SEQUENCE [LARGE SCALE GENOMIC DNA]</scope>
    <source>
        <strain evidence="3">DSM 14675 / JCM 12634 / Mx s8</strain>
    </source>
</reference>
<sequence>MRALFAGVLLWGGTAVAQEPAPTPETMELGIHLGMALATADTEGESHVGPGVRVHLLRHLGPYFSAGAEAGVYTGAGSHTQVSGSGQHEYRRVDGTLGQLGLVTRLGVNVNGFRPGLVAGVGLNVAGDDSTSLGFSAGVEFEGAPVEWLPLSFDMRIHQALVDGTGRYNKPTFITLGLGWRYRW</sequence>
<evidence type="ECO:0008006" key="4">
    <source>
        <dbReference type="Google" id="ProtNLM"/>
    </source>
</evidence>
<dbReference type="AlphaFoldDB" id="L7U8I7"/>
<organism evidence="2 3">
    <name type="scientific">Myxococcus stipitatus (strain DSM 14675 / JCM 12634 / Mx s8)</name>
    <dbReference type="NCBI Taxonomy" id="1278073"/>
    <lineage>
        <taxon>Bacteria</taxon>
        <taxon>Pseudomonadati</taxon>
        <taxon>Myxococcota</taxon>
        <taxon>Myxococcia</taxon>
        <taxon>Myxococcales</taxon>
        <taxon>Cystobacterineae</taxon>
        <taxon>Myxococcaceae</taxon>
        <taxon>Myxococcus</taxon>
    </lineage>
</organism>
<dbReference type="EMBL" id="CP004025">
    <property type="protein sequence ID" value="AGC43872.1"/>
    <property type="molecule type" value="Genomic_DNA"/>
</dbReference>
<keyword evidence="3" id="KW-1185">Reference proteome</keyword>
<dbReference type="PATRIC" id="fig|1278073.3.peg.2595"/>
<dbReference type="InterPro" id="IPR011250">
    <property type="entry name" value="OMP/PagP_B-barrel"/>
</dbReference>
<name>L7U8I7_MYXSD</name>
<proteinExistence type="predicted"/>
<evidence type="ECO:0000313" key="2">
    <source>
        <dbReference type="EMBL" id="AGC43872.1"/>
    </source>
</evidence>
<protein>
    <recommendedName>
        <fullName evidence="4">Outer membrane protein beta-barrel domain-containing protein</fullName>
    </recommendedName>
</protein>
<feature type="signal peptide" evidence="1">
    <location>
        <begin position="1"/>
        <end position="17"/>
    </location>
</feature>
<dbReference type="KEGG" id="msd:MYSTI_02556"/>
<accession>L7U8I7</accession>
<dbReference type="Proteomes" id="UP000011131">
    <property type="component" value="Chromosome"/>
</dbReference>
<dbReference type="SUPFAM" id="SSF56925">
    <property type="entry name" value="OMPA-like"/>
    <property type="match status" value="1"/>
</dbReference>
<gene>
    <name evidence="2" type="ordered locus">MYSTI_02556</name>
</gene>